<evidence type="ECO:0000313" key="2">
    <source>
        <dbReference type="Proteomes" id="UP000004679"/>
    </source>
</evidence>
<evidence type="ECO:0000313" key="1">
    <source>
        <dbReference type="EMBL" id="EEF81295.1"/>
    </source>
</evidence>
<proteinExistence type="predicted"/>
<gene>
    <name evidence="1" type="ORF">MDMS009_287</name>
</gene>
<reference evidence="1 2" key="1">
    <citation type="journal article" date="2011" name="J. Bacteriol.">
        <title>Draft genome sequence of the chemolithoheterotrophic, halophilic methylotroph Methylophaga thiooxydans DMS010.</title>
        <authorList>
            <person name="Boden R."/>
            <person name="Ferriera S."/>
            <person name="Johnson J."/>
            <person name="Kelly D.P."/>
            <person name="Murrell J.C."/>
            <person name="Schafer H."/>
        </authorList>
    </citation>
    <scope>NUCLEOTIDE SEQUENCE [LARGE SCALE GENOMIC DNA]</scope>
    <source>
        <strain evidence="1 2">DMS010</strain>
    </source>
</reference>
<protein>
    <submittedName>
        <fullName evidence="1">Uncharacterized protein</fullName>
    </submittedName>
</protein>
<keyword evidence="2" id="KW-1185">Reference proteome</keyword>
<organism evidence="1 2">
    <name type="scientific">Methylophaga thiooxydans DMS010</name>
    <dbReference type="NCBI Taxonomy" id="637616"/>
    <lineage>
        <taxon>Bacteria</taxon>
        <taxon>Pseudomonadati</taxon>
        <taxon>Pseudomonadota</taxon>
        <taxon>Gammaproteobacteria</taxon>
        <taxon>Thiotrichales</taxon>
        <taxon>Piscirickettsiaceae</taxon>
        <taxon>Methylophaga</taxon>
    </lineage>
</organism>
<dbReference type="AlphaFoldDB" id="C0N1Y5"/>
<dbReference type="Proteomes" id="UP000004679">
    <property type="component" value="Unassembled WGS sequence"/>
</dbReference>
<sequence>MADSFESVCDLDLYRHLKRYYQEATSFAVAGWCKQSWIVIEKLTAYF</sequence>
<name>C0N1Y5_9GAMM</name>
<dbReference type="EMBL" id="GG657883">
    <property type="protein sequence ID" value="EEF81295.1"/>
    <property type="molecule type" value="Genomic_DNA"/>
</dbReference>
<dbReference type="HOGENOM" id="CLU_3170170_0_0_6"/>
<accession>C0N1Y5</accession>